<feature type="domain" description="Set2 Rpb1 interacting" evidence="5">
    <location>
        <begin position="509"/>
        <end position="578"/>
    </location>
</feature>
<dbReference type="Proteomes" id="UP000826234">
    <property type="component" value="Unassembled WGS sequence"/>
</dbReference>
<organism evidence="6 7">
    <name type="scientific">Phrynosoma platyrhinos</name>
    <name type="common">Desert horned lizard</name>
    <dbReference type="NCBI Taxonomy" id="52577"/>
    <lineage>
        <taxon>Eukaryota</taxon>
        <taxon>Metazoa</taxon>
        <taxon>Chordata</taxon>
        <taxon>Craniata</taxon>
        <taxon>Vertebrata</taxon>
        <taxon>Euteleostomi</taxon>
        <taxon>Lepidosauria</taxon>
        <taxon>Squamata</taxon>
        <taxon>Bifurcata</taxon>
        <taxon>Unidentata</taxon>
        <taxon>Episquamata</taxon>
        <taxon>Toxicofera</taxon>
        <taxon>Iguania</taxon>
        <taxon>Phrynosomatidae</taxon>
        <taxon>Phrynosomatinae</taxon>
        <taxon>Phrynosoma</taxon>
    </lineage>
</organism>
<feature type="compositionally biased region" description="Polar residues" evidence="3">
    <location>
        <begin position="404"/>
        <end position="414"/>
    </location>
</feature>
<dbReference type="InterPro" id="IPR010716">
    <property type="entry name" value="RECQ5"/>
</dbReference>
<dbReference type="Pfam" id="PF08236">
    <property type="entry name" value="SRI"/>
    <property type="match status" value="1"/>
</dbReference>
<dbReference type="EMBL" id="JAIPUX010000439">
    <property type="protein sequence ID" value="KAH0629493.1"/>
    <property type="molecule type" value="Genomic_DNA"/>
</dbReference>
<feature type="region of interest" description="Disordered" evidence="3">
    <location>
        <begin position="285"/>
        <end position="309"/>
    </location>
</feature>
<feature type="region of interest" description="Disordered" evidence="3">
    <location>
        <begin position="435"/>
        <end position="455"/>
    </location>
</feature>
<accession>A0ABQ7TIL6</accession>
<dbReference type="Gene3D" id="3.40.50.300">
    <property type="entry name" value="P-loop containing nucleotide triphosphate hydrolases"/>
    <property type="match status" value="1"/>
</dbReference>
<dbReference type="Gene3D" id="6.10.250.2460">
    <property type="match status" value="1"/>
</dbReference>
<evidence type="ECO:0008006" key="8">
    <source>
        <dbReference type="Google" id="ProtNLM"/>
    </source>
</evidence>
<evidence type="ECO:0000313" key="7">
    <source>
        <dbReference type="Proteomes" id="UP000826234"/>
    </source>
</evidence>
<evidence type="ECO:0000259" key="4">
    <source>
        <dbReference type="Pfam" id="PF06959"/>
    </source>
</evidence>
<dbReference type="InterPro" id="IPR027417">
    <property type="entry name" value="P-loop_NTPase"/>
</dbReference>
<name>A0ABQ7TIL6_PHRPL</name>
<feature type="compositionally biased region" description="Basic and acidic residues" evidence="3">
    <location>
        <begin position="390"/>
        <end position="402"/>
    </location>
</feature>
<feature type="compositionally biased region" description="Basic and acidic residues" evidence="3">
    <location>
        <begin position="365"/>
        <end position="383"/>
    </location>
</feature>
<evidence type="ECO:0000313" key="6">
    <source>
        <dbReference type="EMBL" id="KAH0629493.1"/>
    </source>
</evidence>
<comment type="subcellular location">
    <subcellularLocation>
        <location evidence="1">Nucleus</location>
    </subcellularLocation>
</comment>
<evidence type="ECO:0000259" key="5">
    <source>
        <dbReference type="Pfam" id="PF08236"/>
    </source>
</evidence>
<dbReference type="Gene3D" id="6.10.250.3140">
    <property type="match status" value="1"/>
</dbReference>
<comment type="caution">
    <text evidence="6">The sequence shown here is derived from an EMBL/GenBank/DDBJ whole genome shotgun (WGS) entry which is preliminary data.</text>
</comment>
<dbReference type="Pfam" id="PF06959">
    <property type="entry name" value="RecQ5"/>
    <property type="match status" value="1"/>
</dbReference>
<evidence type="ECO:0000256" key="1">
    <source>
        <dbReference type="ARBA" id="ARBA00004123"/>
    </source>
</evidence>
<protein>
    <recommendedName>
        <fullName evidence="8">ATP-dependent DNA helicase Q5</fullName>
    </recommendedName>
</protein>
<dbReference type="InterPro" id="IPR013257">
    <property type="entry name" value="SRI"/>
</dbReference>
<evidence type="ECO:0000256" key="3">
    <source>
        <dbReference type="SAM" id="MobiDB-lite"/>
    </source>
</evidence>
<proteinExistence type="predicted"/>
<feature type="compositionally biased region" description="Basic and acidic residues" evidence="3">
    <location>
        <begin position="445"/>
        <end position="455"/>
    </location>
</feature>
<gene>
    <name evidence="6" type="ORF">JD844_011590</name>
</gene>
<feature type="domain" description="RecQ helicase-like 5" evidence="4">
    <location>
        <begin position="291"/>
        <end position="335"/>
    </location>
</feature>
<evidence type="ECO:0000256" key="2">
    <source>
        <dbReference type="ARBA" id="ARBA00023242"/>
    </source>
</evidence>
<reference evidence="6 7" key="1">
    <citation type="journal article" date="2022" name="Gigascience">
        <title>A chromosome-level genome assembly and annotation of the desert horned lizard, Phrynosoma platyrhinos, provides insight into chromosomal rearrangements among reptiles.</title>
        <authorList>
            <person name="Koochekian N."/>
            <person name="Ascanio A."/>
            <person name="Farleigh K."/>
            <person name="Card D.C."/>
            <person name="Schield D.R."/>
            <person name="Castoe T.A."/>
            <person name="Jezkova T."/>
        </authorList>
    </citation>
    <scope>NUCLEOTIDE SEQUENCE [LARGE SCALE GENOMIC DNA]</scope>
    <source>
        <strain evidence="6">NK-2021</strain>
    </source>
</reference>
<keyword evidence="7" id="KW-1185">Reference proteome</keyword>
<sequence>MQSNLLAAPFPSDVVTLCLPFSCRHAAIANFFGDAIPQCNKCCDYCKNSAAVKKQVEALEHSTNSWSRTCIGPSASSWNAFDPDLYEGGKRGYSRKTFIINSDCLLKDAASRKIAKITVKAREHCLKMLEEALSSNQQAASTKNGSDPLTWAVEMEYEAFQTSKMANLYKATVLKKVSEINKASKDREHYSTIVARVNGSTKVKTEPTAIADDEYFQASKVNTSASEVLAAKEESYVNPVKEEASPNWKGDCYCDSEPVDIDNAFENKVKVNKEVSKNVDEVLEKKGQHSSSDTIVSLGVSPSKKGKPTKKQHLLAEAARKESQNIAKFFSITKKGSTDIVCKFDMTEEQNSNLNELPQFPSQKVCKEKTGSQETETVPKEEVGGTFQMEEDKSEKTEDLTLRSHGSGTKSSYLGSVLEKPSNAKPLIEEELANSCENHSGKRPRSTEDLESPAEKKLRMITTPSILLQSEGKSGGPVKKKVTFDPNLAQVDKEGTTKTIQPPTKALSLKETADIVVKYLTPFYKDGRFASKDLFKGFARHLSHLLAADKNPLRKMVKEEAQRLIKMFFKNRSKCENEKDWQDLLSLET</sequence>
<feature type="region of interest" description="Disordered" evidence="3">
    <location>
        <begin position="364"/>
        <end position="418"/>
    </location>
</feature>
<keyword evidence="2" id="KW-0539">Nucleus</keyword>